<dbReference type="GO" id="GO:0004521">
    <property type="term" value="F:RNA endonuclease activity"/>
    <property type="evidence" value="ECO:0007669"/>
    <property type="project" value="TreeGrafter"/>
</dbReference>
<sequence>MQLQFLGATGTVTGSKYLLSSEGECILVDCGLFQGYKQLRLRNWEELPVAPGDIGAVVLTHAHLDHSGYLPVLVRDGFRGKILCSEATYDLCRILLPDSGRLLEEEAIHANRKGYSKHAPALPLYTEADAVRALAHFSPVPYDQPFSVRGKLTGQLALAGHILGAAIVTINDGSRSITFSGDLGREHDAIMVAPHHINSSDYLVVESTYGDRLHGPIDPAIQLGDTIRRTAARGGVTVIPAFAVGRAQSVLYAIHQLKQQGQLPPILPVYLNSPMATDATALYRKHRSLHRLDQRQCEAMCRAAHIVNSVEESIALNQRQMPMVIIAASGMATGGRVLHHLKAFAGDARNTIQFVGFQAGGTRGAAMLAGVREIKVHGEYVPLRASVCQIDNLSAHADAREIMHWLGHFERPPRRTFVTHGEPAAADALRHRIQEELHWDCRVPEYLELQELT</sequence>
<dbReference type="SMART" id="SM00849">
    <property type="entry name" value="Lactamase_B"/>
    <property type="match status" value="1"/>
</dbReference>
<dbReference type="EMBL" id="WNKY01000001">
    <property type="protein sequence ID" value="MTV36348.1"/>
    <property type="molecule type" value="Genomic_DNA"/>
</dbReference>
<dbReference type="CDD" id="cd16295">
    <property type="entry name" value="TTHA0252-CPSF-like_MBL-fold"/>
    <property type="match status" value="1"/>
</dbReference>
<dbReference type="InterPro" id="IPR036866">
    <property type="entry name" value="RibonucZ/Hydroxyglut_hydro"/>
</dbReference>
<keyword evidence="5" id="KW-1185">Reference proteome</keyword>
<evidence type="ECO:0000313" key="4">
    <source>
        <dbReference type="EMBL" id="MTV36348.1"/>
    </source>
</evidence>
<dbReference type="RefSeq" id="WP_155461685.1">
    <property type="nucleotide sequence ID" value="NZ_WNKY01000001.1"/>
</dbReference>
<proteinExistence type="predicted"/>
<dbReference type="OrthoDB" id="9803916at2"/>
<dbReference type="Pfam" id="PF07521">
    <property type="entry name" value="RMMBL"/>
    <property type="match status" value="1"/>
</dbReference>
<dbReference type="SMART" id="SM01027">
    <property type="entry name" value="Beta-Casp"/>
    <property type="match status" value="1"/>
</dbReference>
<organism evidence="4 5">
    <name type="scientific">Duganella radicis</name>
    <dbReference type="NCBI Taxonomy" id="551988"/>
    <lineage>
        <taxon>Bacteria</taxon>
        <taxon>Pseudomonadati</taxon>
        <taxon>Pseudomonadota</taxon>
        <taxon>Betaproteobacteria</taxon>
        <taxon>Burkholderiales</taxon>
        <taxon>Oxalobacteraceae</taxon>
        <taxon>Telluria group</taxon>
        <taxon>Duganella</taxon>
    </lineage>
</organism>
<accession>A0A6L6PBB2</accession>
<dbReference type="Gene3D" id="3.60.15.10">
    <property type="entry name" value="Ribonuclease Z/Hydroxyacylglutathione hydrolase-like"/>
    <property type="match status" value="1"/>
</dbReference>
<reference evidence="4 5" key="1">
    <citation type="submission" date="2019-11" db="EMBL/GenBank/DDBJ databases">
        <title>Type strains purchased from KCTC, JCM and DSMZ.</title>
        <authorList>
            <person name="Lu H."/>
        </authorList>
    </citation>
    <scope>NUCLEOTIDE SEQUENCE [LARGE SCALE GENOMIC DNA]</scope>
    <source>
        <strain evidence="4 5">KCTC 22382</strain>
    </source>
</reference>
<gene>
    <name evidence="4" type="ORF">GM676_01970</name>
</gene>
<evidence type="ECO:0000259" key="3">
    <source>
        <dbReference type="SMART" id="SM01027"/>
    </source>
</evidence>
<dbReference type="PANTHER" id="PTHR11203">
    <property type="entry name" value="CLEAVAGE AND POLYADENYLATION SPECIFICITY FACTOR FAMILY MEMBER"/>
    <property type="match status" value="1"/>
</dbReference>
<dbReference type="InterPro" id="IPR022712">
    <property type="entry name" value="Beta_Casp"/>
</dbReference>
<dbReference type="PANTHER" id="PTHR11203:SF37">
    <property type="entry name" value="INTEGRATOR COMPLEX SUBUNIT 11"/>
    <property type="match status" value="1"/>
</dbReference>
<evidence type="ECO:0000256" key="1">
    <source>
        <dbReference type="ARBA" id="ARBA00022801"/>
    </source>
</evidence>
<dbReference type="Proteomes" id="UP000475582">
    <property type="component" value="Unassembled WGS sequence"/>
</dbReference>
<dbReference type="Pfam" id="PF00753">
    <property type="entry name" value="Lactamase_B"/>
    <property type="match status" value="1"/>
</dbReference>
<feature type="domain" description="Metallo-beta-lactamase" evidence="2">
    <location>
        <begin position="13"/>
        <end position="242"/>
    </location>
</feature>
<evidence type="ECO:0000259" key="2">
    <source>
        <dbReference type="SMART" id="SM00849"/>
    </source>
</evidence>
<dbReference type="InterPro" id="IPR011108">
    <property type="entry name" value="RMMBL"/>
</dbReference>
<dbReference type="AlphaFoldDB" id="A0A6L6PBB2"/>
<name>A0A6L6PBB2_9BURK</name>
<evidence type="ECO:0000313" key="5">
    <source>
        <dbReference type="Proteomes" id="UP000475582"/>
    </source>
</evidence>
<dbReference type="InterPro" id="IPR050698">
    <property type="entry name" value="MBL"/>
</dbReference>
<feature type="domain" description="Beta-Casp" evidence="3">
    <location>
        <begin position="247"/>
        <end position="367"/>
    </location>
</feature>
<dbReference type="Pfam" id="PF10996">
    <property type="entry name" value="Beta-Casp"/>
    <property type="match status" value="1"/>
</dbReference>
<dbReference type="Gene3D" id="3.40.50.10890">
    <property type="match status" value="1"/>
</dbReference>
<dbReference type="SUPFAM" id="SSF56281">
    <property type="entry name" value="Metallo-hydrolase/oxidoreductase"/>
    <property type="match status" value="1"/>
</dbReference>
<keyword evidence="1 4" id="KW-0378">Hydrolase</keyword>
<protein>
    <submittedName>
        <fullName evidence="4">MBL fold metallo-hydrolase</fullName>
    </submittedName>
</protein>
<comment type="caution">
    <text evidence="4">The sequence shown here is derived from an EMBL/GenBank/DDBJ whole genome shotgun (WGS) entry which is preliminary data.</text>
</comment>
<dbReference type="InterPro" id="IPR001279">
    <property type="entry name" value="Metallo-B-lactamas"/>
</dbReference>
<dbReference type="GO" id="GO:0016787">
    <property type="term" value="F:hydrolase activity"/>
    <property type="evidence" value="ECO:0007669"/>
    <property type="project" value="UniProtKB-KW"/>
</dbReference>